<dbReference type="OrthoDB" id="784962at2759"/>
<feature type="region of interest" description="Disordered" evidence="3">
    <location>
        <begin position="249"/>
        <end position="272"/>
    </location>
</feature>
<feature type="domain" description="Bromo" evidence="4">
    <location>
        <begin position="338"/>
        <end position="411"/>
    </location>
</feature>
<evidence type="ECO:0000256" key="3">
    <source>
        <dbReference type="SAM" id="MobiDB-lite"/>
    </source>
</evidence>
<reference evidence="5 6" key="1">
    <citation type="submission" date="2016-03" db="EMBL/GenBank/DDBJ databases">
        <authorList>
            <person name="Ploux O."/>
        </authorList>
    </citation>
    <scope>NUCLEOTIDE SEQUENCE [LARGE SCALE GENOMIC DNA]</scope>
    <source>
        <strain evidence="5 6">UAMH 11012</strain>
    </source>
</reference>
<sequence>MYYGRGPSQRDVSRRAKRANSTDDEPLEPAEPMPDDTMFPAHVSKRRRMPRRLWIPERPSNTASDLLISARIENSLPTRGGVERAGSRSYTLETQNPLQAATQAQNTNADEDDAQFAACDTEDDESYAAACDDSTEEGSNIERDTDEEHASIESFEDGALQNEDVESLLATELSQEEGLDDDVESLLATELSQEEGLDDDAESSLGDFVENEFGEMFDIAQGPGDFLTHQEPDTADDDIWDWVEGSVDGTEADDEESTGSSACSDREASESPTLLEYGNAASVEAELTYVLESWTGSQSGDFSTSDSGHSSLPADLDERRAMTQSQVEDLLARLRQVRQTRNGASFEAPVAQIWPQLAEAYAERIANPMDLNIIEAKLKDGLYACIFDFKADARLLHQNSVQFNGDCHPITKLALEVEQVLLEGLEK</sequence>
<dbReference type="SUPFAM" id="SSF47370">
    <property type="entry name" value="Bromodomain"/>
    <property type="match status" value="1"/>
</dbReference>
<feature type="region of interest" description="Disordered" evidence="3">
    <location>
        <begin position="189"/>
        <end position="211"/>
    </location>
</feature>
<feature type="compositionally biased region" description="Acidic residues" evidence="3">
    <location>
        <begin position="192"/>
        <end position="202"/>
    </location>
</feature>
<dbReference type="SMART" id="SM00297">
    <property type="entry name" value="BROMO"/>
    <property type="match status" value="1"/>
</dbReference>
<keyword evidence="1 2" id="KW-0103">Bromodomain</keyword>
<evidence type="ECO:0000259" key="4">
    <source>
        <dbReference type="PROSITE" id="PS50014"/>
    </source>
</evidence>
<protein>
    <recommendedName>
        <fullName evidence="4">Bromo domain-containing protein</fullName>
    </recommendedName>
</protein>
<dbReference type="InterPro" id="IPR036427">
    <property type="entry name" value="Bromodomain-like_sf"/>
</dbReference>
<keyword evidence="6" id="KW-1185">Reference proteome</keyword>
<feature type="compositionally biased region" description="Basic and acidic residues" evidence="3">
    <location>
        <begin position="140"/>
        <end position="151"/>
    </location>
</feature>
<accession>A0A1L7XJZ4</accession>
<evidence type="ECO:0000256" key="1">
    <source>
        <dbReference type="ARBA" id="ARBA00023117"/>
    </source>
</evidence>
<feature type="region of interest" description="Disordered" evidence="3">
    <location>
        <begin position="120"/>
        <end position="162"/>
    </location>
</feature>
<evidence type="ECO:0000313" key="6">
    <source>
        <dbReference type="Proteomes" id="UP000184330"/>
    </source>
</evidence>
<dbReference type="GO" id="GO:0035267">
    <property type="term" value="C:NuA4 histone acetyltransferase complex"/>
    <property type="evidence" value="ECO:0007669"/>
    <property type="project" value="TreeGrafter"/>
</dbReference>
<organism evidence="5 6">
    <name type="scientific">Phialocephala subalpina</name>
    <dbReference type="NCBI Taxonomy" id="576137"/>
    <lineage>
        <taxon>Eukaryota</taxon>
        <taxon>Fungi</taxon>
        <taxon>Dikarya</taxon>
        <taxon>Ascomycota</taxon>
        <taxon>Pezizomycotina</taxon>
        <taxon>Leotiomycetes</taxon>
        <taxon>Helotiales</taxon>
        <taxon>Mollisiaceae</taxon>
        <taxon>Phialocephala</taxon>
        <taxon>Phialocephala fortinii species complex</taxon>
    </lineage>
</organism>
<proteinExistence type="predicted"/>
<dbReference type="Proteomes" id="UP000184330">
    <property type="component" value="Unassembled WGS sequence"/>
</dbReference>
<dbReference type="Gene3D" id="1.20.920.10">
    <property type="entry name" value="Bromodomain-like"/>
    <property type="match status" value="1"/>
</dbReference>
<feature type="region of interest" description="Disordered" evidence="3">
    <location>
        <begin position="1"/>
        <end position="64"/>
    </location>
</feature>
<evidence type="ECO:0000256" key="2">
    <source>
        <dbReference type="PROSITE-ProRule" id="PRU00035"/>
    </source>
</evidence>
<evidence type="ECO:0000313" key="5">
    <source>
        <dbReference type="EMBL" id="CZR65324.1"/>
    </source>
</evidence>
<dbReference type="GO" id="GO:0006325">
    <property type="term" value="P:chromatin organization"/>
    <property type="evidence" value="ECO:0007669"/>
    <property type="project" value="UniProtKB-ARBA"/>
</dbReference>
<dbReference type="PANTHER" id="PTHR15398:SF4">
    <property type="entry name" value="BROMODOMAIN-CONTAINING PROTEIN 8 ISOFORM X1"/>
    <property type="match status" value="1"/>
</dbReference>
<dbReference type="PANTHER" id="PTHR15398">
    <property type="entry name" value="BROMODOMAIN-CONTAINING PROTEIN 8"/>
    <property type="match status" value="1"/>
</dbReference>
<dbReference type="AlphaFoldDB" id="A0A1L7XJZ4"/>
<dbReference type="STRING" id="576137.A0A1L7XJZ4"/>
<gene>
    <name evidence="5" type="ORF">PAC_15224</name>
</gene>
<dbReference type="InterPro" id="IPR001487">
    <property type="entry name" value="Bromodomain"/>
</dbReference>
<dbReference type="PROSITE" id="PS50014">
    <property type="entry name" value="BROMODOMAIN_2"/>
    <property type="match status" value="1"/>
</dbReference>
<name>A0A1L7XJZ4_9HELO</name>
<dbReference type="Pfam" id="PF00439">
    <property type="entry name" value="Bromodomain"/>
    <property type="match status" value="1"/>
</dbReference>
<dbReference type="EMBL" id="FJOG01000030">
    <property type="protein sequence ID" value="CZR65324.1"/>
    <property type="molecule type" value="Genomic_DNA"/>
</dbReference>